<dbReference type="InterPro" id="IPR003347">
    <property type="entry name" value="JmjC_dom"/>
</dbReference>
<protein>
    <recommendedName>
        <fullName evidence="1">JmjC domain-containing protein</fullName>
    </recommendedName>
</protein>
<dbReference type="OrthoDB" id="479699at2"/>
<dbReference type="RefSeq" id="WP_099643593.1">
    <property type="nucleotide sequence ID" value="NZ_NKHF01000096.1"/>
</dbReference>
<evidence type="ECO:0000313" key="2">
    <source>
        <dbReference type="EMBL" id="PCK30150.1"/>
    </source>
</evidence>
<dbReference type="Gene3D" id="2.60.120.650">
    <property type="entry name" value="Cupin"/>
    <property type="match status" value="1"/>
</dbReference>
<dbReference type="Pfam" id="PF13621">
    <property type="entry name" value="Cupin_8"/>
    <property type="match status" value="1"/>
</dbReference>
<dbReference type="EMBL" id="NKHF01000096">
    <property type="protein sequence ID" value="PCK30150.1"/>
    <property type="molecule type" value="Genomic_DNA"/>
</dbReference>
<organism evidence="2 3">
    <name type="scientific">Pseudoalteromonas piscicida</name>
    <dbReference type="NCBI Taxonomy" id="43662"/>
    <lineage>
        <taxon>Bacteria</taxon>
        <taxon>Pseudomonadati</taxon>
        <taxon>Pseudomonadota</taxon>
        <taxon>Gammaproteobacteria</taxon>
        <taxon>Alteromonadales</taxon>
        <taxon>Pseudoalteromonadaceae</taxon>
        <taxon>Pseudoalteromonas</taxon>
    </lineage>
</organism>
<proteinExistence type="predicted"/>
<evidence type="ECO:0000259" key="1">
    <source>
        <dbReference type="PROSITE" id="PS51184"/>
    </source>
</evidence>
<dbReference type="Proteomes" id="UP000228621">
    <property type="component" value="Unassembled WGS sequence"/>
</dbReference>
<keyword evidence="3" id="KW-1185">Reference proteome</keyword>
<dbReference type="PROSITE" id="PS51184">
    <property type="entry name" value="JMJC"/>
    <property type="match status" value="1"/>
</dbReference>
<feature type="domain" description="JmjC" evidence="1">
    <location>
        <begin position="103"/>
        <end position="253"/>
    </location>
</feature>
<dbReference type="SMART" id="SM00558">
    <property type="entry name" value="JmjC"/>
    <property type="match status" value="1"/>
</dbReference>
<gene>
    <name evidence="2" type="ORF">CEX98_19030</name>
</gene>
<sequence>MDKYKVDIVDSLTASEFKRNYLKPGRPVLIKGAIKHWQATQGWGTRYFKQHFPDQQVPVKRFEKGNIIKEAMPLGDYCDQLDAYERGEGEFPAYCHDIPIFHALPELKQEINDFPSNFMPIAYSNWWKYCQFFLGPSQSVTPLHFDCLLTHNLFFQIKGTKRFTLLPYEDSRHCGRYGWRWFKLDPEQPDLQQYAQYDKDKAVVVDVEAGDILFMPSGTLHHVRSMDTCVSFNIDFHNQHSAWRGVKALYEGIPVTNFYYNFLCLLRLMKLLPERVFFRLYKGYLNYVS</sequence>
<evidence type="ECO:0000313" key="3">
    <source>
        <dbReference type="Proteomes" id="UP000228621"/>
    </source>
</evidence>
<dbReference type="SUPFAM" id="SSF51197">
    <property type="entry name" value="Clavaminate synthase-like"/>
    <property type="match status" value="1"/>
</dbReference>
<dbReference type="PANTHER" id="PTHR12461">
    <property type="entry name" value="HYPOXIA-INDUCIBLE FACTOR 1 ALPHA INHIBITOR-RELATED"/>
    <property type="match status" value="1"/>
</dbReference>
<name>A0A2A5JL40_PSEO7</name>
<accession>A0A2A5JL40</accession>
<reference evidence="3" key="1">
    <citation type="journal article" date="2019" name="Genome Announc.">
        <title>Draft Genome Sequence of Pseudoalteromonas piscicida Strain 36Y ROTHPW, an Hypersaline Seawater Isolate from the South Coast of Sonora, Mexico.</title>
        <authorList>
            <person name="Sanchez-Diaz R."/>
            <person name="Molina-Garza Z.J."/>
            <person name="Cruz-Suarez L.E."/>
            <person name="Selvin J."/>
            <person name="Kiran G.S."/>
            <person name="Ibarra-Gamez J.C."/>
            <person name="Gomez-Gil B."/>
            <person name="Galaviz-Silva L."/>
        </authorList>
    </citation>
    <scope>NUCLEOTIDE SEQUENCE [LARGE SCALE GENOMIC DNA]</scope>
    <source>
        <strain evidence="3">36Y_RITHPW</strain>
    </source>
</reference>
<dbReference type="PANTHER" id="PTHR12461:SF105">
    <property type="entry name" value="HYPOXIA-INDUCIBLE FACTOR 1-ALPHA INHIBITOR"/>
    <property type="match status" value="1"/>
</dbReference>
<dbReference type="AlphaFoldDB" id="A0A2A5JL40"/>
<comment type="caution">
    <text evidence="2">The sequence shown here is derived from an EMBL/GenBank/DDBJ whole genome shotgun (WGS) entry which is preliminary data.</text>
</comment>
<dbReference type="InterPro" id="IPR041667">
    <property type="entry name" value="Cupin_8"/>
</dbReference>